<protein>
    <submittedName>
        <fullName evidence="2">Uncharacterized protein</fullName>
    </submittedName>
</protein>
<dbReference type="Proteomes" id="UP000887565">
    <property type="component" value="Unplaced"/>
</dbReference>
<keyword evidence="1" id="KW-1185">Reference proteome</keyword>
<dbReference type="AlphaFoldDB" id="A0A915I7Q2"/>
<name>A0A915I7Q2_ROMCU</name>
<organism evidence="1 2">
    <name type="scientific">Romanomermis culicivorax</name>
    <name type="common">Nematode worm</name>
    <dbReference type="NCBI Taxonomy" id="13658"/>
    <lineage>
        <taxon>Eukaryota</taxon>
        <taxon>Metazoa</taxon>
        <taxon>Ecdysozoa</taxon>
        <taxon>Nematoda</taxon>
        <taxon>Enoplea</taxon>
        <taxon>Dorylaimia</taxon>
        <taxon>Mermithida</taxon>
        <taxon>Mermithoidea</taxon>
        <taxon>Mermithidae</taxon>
        <taxon>Romanomermis</taxon>
    </lineage>
</organism>
<reference evidence="2" key="1">
    <citation type="submission" date="2022-11" db="UniProtKB">
        <authorList>
            <consortium name="WormBaseParasite"/>
        </authorList>
    </citation>
    <scope>IDENTIFICATION</scope>
</reference>
<evidence type="ECO:0000313" key="1">
    <source>
        <dbReference type="Proteomes" id="UP000887565"/>
    </source>
</evidence>
<proteinExistence type="predicted"/>
<accession>A0A915I7Q2</accession>
<sequence length="134" mass="15576">MDSATRTAFYACMWYGTEGNPKSCLTDWMNRIPEQEPSFTSNPTTYICNQFTLRLIIFNKEFHMETFVEQIDINESDYTANPHSHFHFYSTFLAIIDYQNRFLFPAPVYAYPMPTTVPHADYGFGAHAHHRGTA</sequence>
<dbReference type="WBParaSite" id="nRc.2.0.1.t10185-RA">
    <property type="protein sequence ID" value="nRc.2.0.1.t10185-RA"/>
    <property type="gene ID" value="nRc.2.0.1.g10185"/>
</dbReference>
<evidence type="ECO:0000313" key="2">
    <source>
        <dbReference type="WBParaSite" id="nRc.2.0.1.t10185-RA"/>
    </source>
</evidence>